<dbReference type="GO" id="GO:0005085">
    <property type="term" value="F:guanyl-nucleotide exchange factor activity"/>
    <property type="evidence" value="ECO:0007669"/>
    <property type="project" value="InterPro"/>
</dbReference>
<keyword evidence="4" id="KW-1185">Reference proteome</keyword>
<dbReference type="PANTHER" id="PTHR12673:SF263">
    <property type="entry name" value="PLECKSTRIN DOMAIN-CONTAINING PROTEIN"/>
    <property type="match status" value="1"/>
</dbReference>
<dbReference type="InterPro" id="IPR035899">
    <property type="entry name" value="DBL_dom_sf"/>
</dbReference>
<dbReference type="AlphaFoldDB" id="A0A0A1UGU0"/>
<feature type="compositionally biased region" description="Basic and acidic residues" evidence="1">
    <location>
        <begin position="273"/>
        <end position="289"/>
    </location>
</feature>
<accession>A0A0A1UGU0</accession>
<dbReference type="VEuPathDB" id="AmoebaDB:EIN_429000"/>
<feature type="region of interest" description="Disordered" evidence="1">
    <location>
        <begin position="262"/>
        <end position="302"/>
    </location>
</feature>
<dbReference type="Proteomes" id="UP000014680">
    <property type="component" value="Unassembled WGS sequence"/>
</dbReference>
<dbReference type="EMBL" id="KB206168">
    <property type="protein sequence ID" value="ELP95154.1"/>
    <property type="molecule type" value="Genomic_DNA"/>
</dbReference>
<dbReference type="PROSITE" id="PS50010">
    <property type="entry name" value="DH_2"/>
    <property type="match status" value="1"/>
</dbReference>
<dbReference type="RefSeq" id="XP_004261925.1">
    <property type="nucleotide sequence ID" value="XM_004261877.1"/>
</dbReference>
<dbReference type="Pfam" id="PF00621">
    <property type="entry name" value="RhoGEF"/>
    <property type="match status" value="1"/>
</dbReference>
<proteinExistence type="predicted"/>
<evidence type="ECO:0000313" key="3">
    <source>
        <dbReference type="EMBL" id="ELP95154.1"/>
    </source>
</evidence>
<gene>
    <name evidence="3" type="ORF">EIN_429000</name>
</gene>
<dbReference type="PROSITE" id="PS50096">
    <property type="entry name" value="IQ"/>
    <property type="match status" value="1"/>
</dbReference>
<evidence type="ECO:0000259" key="2">
    <source>
        <dbReference type="PROSITE" id="PS50010"/>
    </source>
</evidence>
<reference evidence="3 4" key="1">
    <citation type="submission" date="2012-10" db="EMBL/GenBank/DDBJ databases">
        <authorList>
            <person name="Zafar N."/>
            <person name="Inman J."/>
            <person name="Hall N."/>
            <person name="Lorenzi H."/>
            <person name="Caler E."/>
        </authorList>
    </citation>
    <scope>NUCLEOTIDE SEQUENCE [LARGE SCALE GENOMIC DNA]</scope>
    <source>
        <strain evidence="3 4">IP1</strain>
    </source>
</reference>
<dbReference type="GO" id="GO:0005737">
    <property type="term" value="C:cytoplasm"/>
    <property type="evidence" value="ECO:0007669"/>
    <property type="project" value="TreeGrafter"/>
</dbReference>
<dbReference type="KEGG" id="eiv:EIN_429000"/>
<dbReference type="GeneID" id="14894186"/>
<evidence type="ECO:0000256" key="1">
    <source>
        <dbReference type="SAM" id="MobiDB-lite"/>
    </source>
</evidence>
<sequence length="790" mass="89975">MATKSLIVLQSPTVSISFPETLLQNPKTRTTTLFDIYNTHQVADKSASVGVIEDDWSDFEMEELRALIFYLMDRPYVMVSSDVKSVIPQIGVLVKHGVGINEAVSYFMVESKLEAVRVLVKGMNEELSNAIQNNNNVADKVVIQKMFAEVEKQKKTIVGRCPREIENINEWAKMNMLTPVSGSISPRFDTSMSPKSHDYFEKNVIKKPMGRGRAETCFEMGDNSGLDFVNEKKKEHTEKKRSEKRRTVEKFGKVEKCERRVESPSFLPLGPNEKNEKEDTKQDEKETLKDGVSGGESKDEVMKEEKQQLTMKQKVEETLSAFKVTKEKSEPIAFRQTSRFFKKKGTIAIKENTPPSVDIAHKQNGSCGTLLEESLVEGRSSSTEGKINAKHSRLMGLKRDRVQSAVIDLSRLQQTLNDNPLSRSNVHSFPSQQTFVNWTKEAVQKLTVIESAVRGCLVRRKYKVNSLLMRKNVITEIADTEKNFSKNMILMDEFFRKPLLSLAEQKVVAASDVSLVFNKSFEQCLRNSIELSKRFREMCVNFKATTLLGEKIGESIYLASALLVFTMDYNISLKTWKEMKKAGCVRTLVDMNLNEKELENRTLEQLLIQPVQRLMRYPMLVDVLIKATYKRNPDYECLKNAYTQFELFSNVVNERTKMRDGLQEMCEELNNADLFVMGRLLVSKYQVEVKDSKKKGCIVCVCNDMLIVYSGKTKDKTVILEIKLSGSVNLVQNGKSVVINEYGKAPVTLVFSDKRNAESFNKVVSGMILDEWYVLDDDRSYGKLLVNLLN</sequence>
<protein>
    <submittedName>
        <fullName evidence="3">Rho/RAC guanine nucleotide exchange factor, putative</fullName>
    </submittedName>
</protein>
<dbReference type="SMART" id="SM00325">
    <property type="entry name" value="RhoGEF"/>
    <property type="match status" value="1"/>
</dbReference>
<feature type="domain" description="DH" evidence="2">
    <location>
        <begin position="469"/>
        <end position="655"/>
    </location>
</feature>
<dbReference type="Gene3D" id="1.20.900.10">
    <property type="entry name" value="Dbl homology (DH) domain"/>
    <property type="match status" value="1"/>
</dbReference>
<dbReference type="InterPro" id="IPR000219">
    <property type="entry name" value="DH_dom"/>
</dbReference>
<dbReference type="OrthoDB" id="4066896at2759"/>
<name>A0A0A1UGU0_ENTIV</name>
<dbReference type="SUPFAM" id="SSF48065">
    <property type="entry name" value="DBL homology domain (DH-domain)"/>
    <property type="match status" value="1"/>
</dbReference>
<dbReference type="PANTHER" id="PTHR12673">
    <property type="entry name" value="FACIOGENITAL DYSPLASIA PROTEIN"/>
    <property type="match status" value="1"/>
</dbReference>
<dbReference type="InterPro" id="IPR051092">
    <property type="entry name" value="FYVE_RhoGEF_PH"/>
</dbReference>
<organism evidence="3 4">
    <name type="scientific">Entamoeba invadens IP1</name>
    <dbReference type="NCBI Taxonomy" id="370355"/>
    <lineage>
        <taxon>Eukaryota</taxon>
        <taxon>Amoebozoa</taxon>
        <taxon>Evosea</taxon>
        <taxon>Archamoebae</taxon>
        <taxon>Mastigamoebida</taxon>
        <taxon>Entamoebidae</taxon>
        <taxon>Entamoeba</taxon>
    </lineage>
</organism>
<evidence type="ECO:0000313" key="4">
    <source>
        <dbReference type="Proteomes" id="UP000014680"/>
    </source>
</evidence>